<comment type="similarity">
    <text evidence="1">Belongs to the UPF0065 (bug) family.</text>
</comment>
<dbReference type="CDD" id="cd07012">
    <property type="entry name" value="PBP2_Bug_TTT"/>
    <property type="match status" value="1"/>
</dbReference>
<keyword evidence="2" id="KW-0614">Plasmid</keyword>
<dbReference type="PIRSF" id="PIRSF017082">
    <property type="entry name" value="YflP"/>
    <property type="match status" value="1"/>
</dbReference>
<organism evidence="2">
    <name type="scientific">Enterobacter asburiae</name>
    <dbReference type="NCBI Taxonomy" id="61645"/>
    <lineage>
        <taxon>Bacteria</taxon>
        <taxon>Pseudomonadati</taxon>
        <taxon>Pseudomonadota</taxon>
        <taxon>Gammaproteobacteria</taxon>
        <taxon>Enterobacterales</taxon>
        <taxon>Enterobacteriaceae</taxon>
        <taxon>Enterobacter</taxon>
        <taxon>Enterobacter cloacae complex</taxon>
    </lineage>
</organism>
<dbReference type="EMBL" id="KX912253">
    <property type="protein sequence ID" value="AQZ19809.1"/>
    <property type="molecule type" value="Genomic_DNA"/>
</dbReference>
<dbReference type="PANTHER" id="PTHR42928:SF5">
    <property type="entry name" value="BLR1237 PROTEIN"/>
    <property type="match status" value="1"/>
</dbReference>
<name>A0A1Z1E037_ENTAS</name>
<dbReference type="InterPro" id="IPR005064">
    <property type="entry name" value="BUG"/>
</dbReference>
<proteinExistence type="inferred from homology"/>
<geneLocation type="plasmid" evidence="2">
    <name>pJF-587</name>
</geneLocation>
<evidence type="ECO:0000313" key="2">
    <source>
        <dbReference type="EMBL" id="AQZ19809.1"/>
    </source>
</evidence>
<reference evidence="2" key="1">
    <citation type="journal article" date="2017" name="J. Antimicrob. Chemother.">
        <title>FRI-2 carbapenemase-producing Enterobacter cloacae complex in the UK.</title>
        <authorList>
            <person name="Meunier D."/>
            <person name="Findlay J."/>
            <person name="Doumith M."/>
            <person name="Godoy D."/>
            <person name="Perry C."/>
            <person name="Pike R."/>
            <person name="Gronthoud F."/>
            <person name="Shryane T."/>
            <person name="Poirel L."/>
            <person name="Welfare W."/>
            <person name="Woodford N."/>
            <person name="Hopkins K.L."/>
        </authorList>
    </citation>
    <scope>NUCLEOTIDE SEQUENCE</scope>
    <source>
        <strain evidence="2">H162620587</strain>
        <plasmid evidence="2">pJF-587</plasmid>
    </source>
</reference>
<dbReference type="SUPFAM" id="SSF53850">
    <property type="entry name" value="Periplasmic binding protein-like II"/>
    <property type="match status" value="1"/>
</dbReference>
<dbReference type="Pfam" id="PF03401">
    <property type="entry name" value="TctC"/>
    <property type="match status" value="1"/>
</dbReference>
<dbReference type="RefSeq" id="WP_172689141.1">
    <property type="nucleotide sequence ID" value="NZ_KX912253.1"/>
</dbReference>
<dbReference type="AlphaFoldDB" id="A0A1Z1E037"/>
<dbReference type="InterPro" id="IPR042100">
    <property type="entry name" value="Bug_dom1"/>
</dbReference>
<dbReference type="Gene3D" id="3.40.190.10">
    <property type="entry name" value="Periplasmic binding protein-like II"/>
    <property type="match status" value="1"/>
</dbReference>
<dbReference type="PANTHER" id="PTHR42928">
    <property type="entry name" value="TRICARBOXYLATE-BINDING PROTEIN"/>
    <property type="match status" value="1"/>
</dbReference>
<dbReference type="Gene3D" id="3.40.190.150">
    <property type="entry name" value="Bordetella uptake gene, domain 1"/>
    <property type="match status" value="1"/>
</dbReference>
<evidence type="ECO:0000256" key="1">
    <source>
        <dbReference type="ARBA" id="ARBA00006987"/>
    </source>
</evidence>
<evidence type="ECO:0008006" key="3">
    <source>
        <dbReference type="Google" id="ProtNLM"/>
    </source>
</evidence>
<accession>A0A1Z1E037</accession>
<sequence length="328" mass="35832">MINYRLCKLFLMLIFFINKIFFASAFAETEIYPSKMIRLIVPFPPGGGADISGRIMAQHLSRELKVKVIVENKPGAGGNIGAFYVSKARSDGYTLLVSTLGPSVTNKIIYPKAGFDPELDLIPVALYSRTPMALVVNKSSPFNSVQDLVNTSKNSDAGLVYGSGGRGSTSHLGIELLKEMTGMKLTHIPYKGSAPALIDLIGGRLDFTLDSLPSVTPHIHSGNIKILAVAEKWRLKDLPDVPVLSEIPDLYNYEASGWVGLFAPKNTPPEVISVIARALTQPVDKIWIKGRLENIGAIYVGADTQEFKVFLNNEVKKWTPLAEKNSSK</sequence>
<protein>
    <recommendedName>
        <fullName evidence="3">Tripartite-type tricarboxylate transporter receptor subunit TctC</fullName>
    </recommendedName>
</protein>